<feature type="transmembrane region" description="Helical" evidence="1">
    <location>
        <begin position="108"/>
        <end position="126"/>
    </location>
</feature>
<dbReference type="Proteomes" id="UP000515317">
    <property type="component" value="Chromosome"/>
</dbReference>
<protein>
    <submittedName>
        <fullName evidence="2">Uncharacterized protein</fullName>
    </submittedName>
</protein>
<dbReference type="KEGG" id="tso:IZ6_14990"/>
<dbReference type="RefSeq" id="WP_222877372.1">
    <property type="nucleotide sequence ID" value="NZ_AP023361.1"/>
</dbReference>
<feature type="transmembrane region" description="Helical" evidence="1">
    <location>
        <begin position="52"/>
        <end position="72"/>
    </location>
</feature>
<dbReference type="EMBL" id="AP023361">
    <property type="protein sequence ID" value="BCJ90764.1"/>
    <property type="molecule type" value="Genomic_DNA"/>
</dbReference>
<keyword evidence="1" id="KW-1133">Transmembrane helix</keyword>
<gene>
    <name evidence="2" type="ORF">IZ6_14990</name>
</gene>
<sequence>MSFDRVLREAVRALPVLINVLAWLGVVIIAYGTVAALTGETWQPLERHLLKIAATLTLVAVLLQALLAYLPVRPSASGAGGRYTVAPAIILLSVGGLFLIWYRGLPVPVVLGLAVLALAWSLSRAVPADSLAEPSRERLL</sequence>
<feature type="transmembrane region" description="Helical" evidence="1">
    <location>
        <begin position="12"/>
        <end position="32"/>
    </location>
</feature>
<keyword evidence="1" id="KW-0812">Transmembrane</keyword>
<accession>A0A6S6QK97</accession>
<evidence type="ECO:0000313" key="2">
    <source>
        <dbReference type="EMBL" id="BCJ90764.1"/>
    </source>
</evidence>
<evidence type="ECO:0000256" key="1">
    <source>
        <dbReference type="SAM" id="Phobius"/>
    </source>
</evidence>
<keyword evidence="1" id="KW-0472">Membrane</keyword>
<organism evidence="2 3">
    <name type="scientific">Terrihabitans soli</name>
    <dbReference type="NCBI Taxonomy" id="708113"/>
    <lineage>
        <taxon>Bacteria</taxon>
        <taxon>Pseudomonadati</taxon>
        <taxon>Pseudomonadota</taxon>
        <taxon>Alphaproteobacteria</taxon>
        <taxon>Hyphomicrobiales</taxon>
        <taxon>Terrihabitans</taxon>
    </lineage>
</organism>
<feature type="transmembrane region" description="Helical" evidence="1">
    <location>
        <begin position="84"/>
        <end position="102"/>
    </location>
</feature>
<keyword evidence="3" id="KW-1185">Reference proteome</keyword>
<dbReference type="AlphaFoldDB" id="A0A6S6QK97"/>
<evidence type="ECO:0000313" key="3">
    <source>
        <dbReference type="Proteomes" id="UP000515317"/>
    </source>
</evidence>
<reference evidence="2 3" key="1">
    <citation type="submission" date="2020-08" db="EMBL/GenBank/DDBJ databases">
        <title>Genome sequence of Rhizobiales bacterium strain IZ6.</title>
        <authorList>
            <person name="Nakai R."/>
            <person name="Naganuma T."/>
        </authorList>
    </citation>
    <scope>NUCLEOTIDE SEQUENCE [LARGE SCALE GENOMIC DNA]</scope>
    <source>
        <strain evidence="2 3">IZ6</strain>
    </source>
</reference>
<proteinExistence type="predicted"/>
<name>A0A6S6QK97_9HYPH</name>